<proteinExistence type="predicted"/>
<reference evidence="2 3" key="1">
    <citation type="submission" date="2020-04" db="EMBL/GenBank/DDBJ databases">
        <title>Novosphingobium sp. TW-4 isolated from soil.</title>
        <authorList>
            <person name="Dahal R.H."/>
            <person name="Chaudhary D.K."/>
        </authorList>
    </citation>
    <scope>NUCLEOTIDE SEQUENCE [LARGE SCALE GENOMIC DNA]</scope>
    <source>
        <strain evidence="2 3">TW-4</strain>
    </source>
</reference>
<dbReference type="RefSeq" id="WP_169494541.1">
    <property type="nucleotide sequence ID" value="NZ_JABBGM010000009.1"/>
</dbReference>
<evidence type="ECO:0000313" key="3">
    <source>
        <dbReference type="Proteomes" id="UP000583556"/>
    </source>
</evidence>
<sequence>MHTAILPRRALRAERDYFLAFIILGVIGVLLGFAPPSWLRFQGQADYPAPLALQIHAGLFLGWVALITTQVLFVRQGQIGLHRRLGAFGAALIPAMAISSVFAETYSEKFAAIHAPGQQRFLIIPIFSLGLFLVFTIAGLVLRRDAELHRRLIFLGTALLFGAA</sequence>
<feature type="transmembrane region" description="Helical" evidence="1">
    <location>
        <begin position="122"/>
        <end position="142"/>
    </location>
</feature>
<evidence type="ECO:0000256" key="1">
    <source>
        <dbReference type="SAM" id="Phobius"/>
    </source>
</evidence>
<dbReference type="Proteomes" id="UP000583556">
    <property type="component" value="Unassembled WGS sequence"/>
</dbReference>
<feature type="transmembrane region" description="Helical" evidence="1">
    <location>
        <begin position="51"/>
        <end position="73"/>
    </location>
</feature>
<protein>
    <recommendedName>
        <fullName evidence="4">DUF2306 domain-containing protein</fullName>
    </recommendedName>
</protein>
<keyword evidence="1" id="KW-1133">Transmembrane helix</keyword>
<evidence type="ECO:0000313" key="2">
    <source>
        <dbReference type="EMBL" id="NML95332.1"/>
    </source>
</evidence>
<feature type="transmembrane region" description="Helical" evidence="1">
    <location>
        <begin position="17"/>
        <end position="39"/>
    </location>
</feature>
<accession>A0A7Y0GC77</accession>
<keyword evidence="1" id="KW-0472">Membrane</keyword>
<name>A0A7Y0GC77_9SPHN</name>
<comment type="caution">
    <text evidence="2">The sequence shown here is derived from an EMBL/GenBank/DDBJ whole genome shotgun (WGS) entry which is preliminary data.</text>
</comment>
<dbReference type="EMBL" id="JABBGM010000009">
    <property type="protein sequence ID" value="NML95332.1"/>
    <property type="molecule type" value="Genomic_DNA"/>
</dbReference>
<organism evidence="2 3">
    <name type="scientific">Novosphingobium olei</name>
    <dbReference type="NCBI Taxonomy" id="2728851"/>
    <lineage>
        <taxon>Bacteria</taxon>
        <taxon>Pseudomonadati</taxon>
        <taxon>Pseudomonadota</taxon>
        <taxon>Alphaproteobacteria</taxon>
        <taxon>Sphingomonadales</taxon>
        <taxon>Sphingomonadaceae</taxon>
        <taxon>Novosphingobium</taxon>
    </lineage>
</organism>
<dbReference type="AlphaFoldDB" id="A0A7Y0GC77"/>
<feature type="transmembrane region" description="Helical" evidence="1">
    <location>
        <begin position="85"/>
        <end position="102"/>
    </location>
</feature>
<gene>
    <name evidence="2" type="ORF">HHL27_16780</name>
</gene>
<evidence type="ECO:0008006" key="4">
    <source>
        <dbReference type="Google" id="ProtNLM"/>
    </source>
</evidence>
<keyword evidence="3" id="KW-1185">Reference proteome</keyword>
<keyword evidence="1" id="KW-0812">Transmembrane</keyword>